<dbReference type="RefSeq" id="WP_249698105.1">
    <property type="nucleotide sequence ID" value="NZ_JAMFLX010000004.1"/>
</dbReference>
<dbReference type="Pfam" id="PF00126">
    <property type="entry name" value="HTH_1"/>
    <property type="match status" value="1"/>
</dbReference>
<dbReference type="Pfam" id="PF03466">
    <property type="entry name" value="LysR_substrate"/>
    <property type="match status" value="1"/>
</dbReference>
<dbReference type="InterPro" id="IPR036388">
    <property type="entry name" value="WH-like_DNA-bd_sf"/>
</dbReference>
<dbReference type="Gene3D" id="3.40.190.10">
    <property type="entry name" value="Periplasmic binding protein-like II"/>
    <property type="match status" value="2"/>
</dbReference>
<dbReference type="CDD" id="cd08417">
    <property type="entry name" value="PBP2_Nitroaromatics_like"/>
    <property type="match status" value="1"/>
</dbReference>
<dbReference type="InterPro" id="IPR037402">
    <property type="entry name" value="YidZ_PBP2"/>
</dbReference>
<keyword evidence="3" id="KW-0238">DNA-binding</keyword>
<dbReference type="Gene3D" id="1.10.10.10">
    <property type="entry name" value="Winged helix-like DNA-binding domain superfamily/Winged helix DNA-binding domain"/>
    <property type="match status" value="1"/>
</dbReference>
<dbReference type="PANTHER" id="PTHR30118">
    <property type="entry name" value="HTH-TYPE TRANSCRIPTIONAL REGULATOR LEUO-RELATED"/>
    <property type="match status" value="1"/>
</dbReference>
<sequence length="320" mass="36247">MPLLQLSRINLNLLVCLQALLEEQSVSRAARRLCISQSAVSKHLAQLRKVTNDPLFTRTAHGLNPTTRATKIQQELEPLLNSLLQVVQPEEFNPAKCDHYFRIALPENISHLFFKWCMPEIMKAAPNLTLKVQHLSLENLQELSAGRIDFAVIPHDLECGQDKIAGLHRKQMHQDNLVCLVRNNHPCLSEDWNLETWLELGHINIGSVTSRSCIIDQTLDKHGLSRKIVSAVDNFHSATSACESTDLALISSQLWELCAQEKYEVTALPIPLPTEPVNYQLYWHERNHQSPAHQWFREFALQLSKSSGLKPGVNQIPSSL</sequence>
<dbReference type="PANTHER" id="PTHR30118:SF7">
    <property type="entry name" value="TRANSCRIPTIONAL REGULATOR LYSR FAMILY"/>
    <property type="match status" value="1"/>
</dbReference>
<evidence type="ECO:0000256" key="1">
    <source>
        <dbReference type="ARBA" id="ARBA00009437"/>
    </source>
</evidence>
<dbReference type="EMBL" id="JAMFLX010000004">
    <property type="protein sequence ID" value="MCL6269176.1"/>
    <property type="molecule type" value="Genomic_DNA"/>
</dbReference>
<gene>
    <name evidence="6" type="ORF">M3P05_04360</name>
</gene>
<organism evidence="6 7">
    <name type="scientific">Parendozoicomonas callyspongiae</name>
    <dbReference type="NCBI Taxonomy" id="2942213"/>
    <lineage>
        <taxon>Bacteria</taxon>
        <taxon>Pseudomonadati</taxon>
        <taxon>Pseudomonadota</taxon>
        <taxon>Gammaproteobacteria</taxon>
        <taxon>Oceanospirillales</taxon>
        <taxon>Endozoicomonadaceae</taxon>
        <taxon>Parendozoicomonas</taxon>
    </lineage>
</organism>
<evidence type="ECO:0000256" key="4">
    <source>
        <dbReference type="ARBA" id="ARBA00023163"/>
    </source>
</evidence>
<dbReference type="Proteomes" id="UP001203338">
    <property type="component" value="Unassembled WGS sequence"/>
</dbReference>
<feature type="domain" description="HTH lysR-type" evidence="5">
    <location>
        <begin position="9"/>
        <end position="66"/>
    </location>
</feature>
<dbReference type="InterPro" id="IPR011991">
    <property type="entry name" value="ArsR-like_HTH"/>
</dbReference>
<accession>A0ABT0PD78</accession>
<keyword evidence="2" id="KW-0805">Transcription regulation</keyword>
<dbReference type="PRINTS" id="PR00039">
    <property type="entry name" value="HTHLYSR"/>
</dbReference>
<reference evidence="6 7" key="1">
    <citation type="submission" date="2022-05" db="EMBL/GenBank/DDBJ databases">
        <authorList>
            <person name="Park J.-S."/>
        </authorList>
    </citation>
    <scope>NUCLEOTIDE SEQUENCE [LARGE SCALE GENOMIC DNA]</scope>
    <source>
        <strain evidence="6 7">2012CJ34-2</strain>
    </source>
</reference>
<comment type="similarity">
    <text evidence="1">Belongs to the LysR transcriptional regulatory family.</text>
</comment>
<dbReference type="CDD" id="cd00090">
    <property type="entry name" value="HTH_ARSR"/>
    <property type="match status" value="1"/>
</dbReference>
<dbReference type="SUPFAM" id="SSF53850">
    <property type="entry name" value="Periplasmic binding protein-like II"/>
    <property type="match status" value="1"/>
</dbReference>
<evidence type="ECO:0000313" key="6">
    <source>
        <dbReference type="EMBL" id="MCL6269176.1"/>
    </source>
</evidence>
<name>A0ABT0PD78_9GAMM</name>
<dbReference type="SUPFAM" id="SSF46785">
    <property type="entry name" value="Winged helix' DNA-binding domain"/>
    <property type="match status" value="1"/>
</dbReference>
<proteinExistence type="inferred from homology"/>
<evidence type="ECO:0000259" key="5">
    <source>
        <dbReference type="PROSITE" id="PS50931"/>
    </source>
</evidence>
<dbReference type="PROSITE" id="PS50931">
    <property type="entry name" value="HTH_LYSR"/>
    <property type="match status" value="1"/>
</dbReference>
<comment type="caution">
    <text evidence="6">The sequence shown here is derived from an EMBL/GenBank/DDBJ whole genome shotgun (WGS) entry which is preliminary data.</text>
</comment>
<dbReference type="InterPro" id="IPR000847">
    <property type="entry name" value="LysR_HTH_N"/>
</dbReference>
<evidence type="ECO:0000256" key="2">
    <source>
        <dbReference type="ARBA" id="ARBA00023015"/>
    </source>
</evidence>
<dbReference type="InterPro" id="IPR036390">
    <property type="entry name" value="WH_DNA-bd_sf"/>
</dbReference>
<keyword evidence="7" id="KW-1185">Reference proteome</keyword>
<dbReference type="InterPro" id="IPR005119">
    <property type="entry name" value="LysR_subst-bd"/>
</dbReference>
<keyword evidence="4" id="KW-0804">Transcription</keyword>
<evidence type="ECO:0000256" key="3">
    <source>
        <dbReference type="ARBA" id="ARBA00023125"/>
    </source>
</evidence>
<dbReference type="InterPro" id="IPR050389">
    <property type="entry name" value="LysR-type_TF"/>
</dbReference>
<evidence type="ECO:0000313" key="7">
    <source>
        <dbReference type="Proteomes" id="UP001203338"/>
    </source>
</evidence>
<protein>
    <submittedName>
        <fullName evidence="6">LysR family transcriptional regulator</fullName>
    </submittedName>
</protein>